<organism evidence="2 3">
    <name type="scientific">Olpidium bornovanus</name>
    <dbReference type="NCBI Taxonomy" id="278681"/>
    <lineage>
        <taxon>Eukaryota</taxon>
        <taxon>Fungi</taxon>
        <taxon>Fungi incertae sedis</taxon>
        <taxon>Olpidiomycota</taxon>
        <taxon>Olpidiomycotina</taxon>
        <taxon>Olpidiomycetes</taxon>
        <taxon>Olpidiales</taxon>
        <taxon>Olpidiaceae</taxon>
        <taxon>Olpidium</taxon>
    </lineage>
</organism>
<feature type="region of interest" description="Disordered" evidence="1">
    <location>
        <begin position="1"/>
        <end position="36"/>
    </location>
</feature>
<dbReference type="AlphaFoldDB" id="A0A8H7ZT98"/>
<sequence>MTTGDGYMSRFSPGIARESGPGSGRAGGSGEGAALDWPRAEGSPIWRRILPREGRLLIFPAGTGVGGSGKDSGEEKVLAKLDVASPTEPADLYGSGDLAFQATRRHDTTHGWPVECIGSGAGVFRAELGAKQRSRESSCAFRLLTRGGAAAESELIRLRAAPLAGIGRPDVREAGGRVADRIVAAPIGPLVLKRAQGGFCRFHFRAKKTPVNHQE</sequence>
<dbReference type="EMBL" id="JAEFCI010007371">
    <property type="protein sequence ID" value="KAG5459101.1"/>
    <property type="molecule type" value="Genomic_DNA"/>
</dbReference>
<evidence type="ECO:0000256" key="1">
    <source>
        <dbReference type="SAM" id="MobiDB-lite"/>
    </source>
</evidence>
<comment type="caution">
    <text evidence="2">The sequence shown here is derived from an EMBL/GenBank/DDBJ whole genome shotgun (WGS) entry which is preliminary data.</text>
</comment>
<feature type="compositionally biased region" description="Gly residues" evidence="1">
    <location>
        <begin position="21"/>
        <end position="31"/>
    </location>
</feature>
<keyword evidence="3" id="KW-1185">Reference proteome</keyword>
<evidence type="ECO:0000313" key="2">
    <source>
        <dbReference type="EMBL" id="KAG5459101.1"/>
    </source>
</evidence>
<proteinExistence type="predicted"/>
<evidence type="ECO:0000313" key="3">
    <source>
        <dbReference type="Proteomes" id="UP000673691"/>
    </source>
</evidence>
<reference evidence="2 3" key="1">
    <citation type="journal article" name="Sci. Rep.">
        <title>Genome-scale phylogenetic analyses confirm Olpidium as the closest living zoosporic fungus to the non-flagellated, terrestrial fungi.</title>
        <authorList>
            <person name="Chang Y."/>
            <person name="Rochon D."/>
            <person name="Sekimoto S."/>
            <person name="Wang Y."/>
            <person name="Chovatia M."/>
            <person name="Sandor L."/>
            <person name="Salamov A."/>
            <person name="Grigoriev I.V."/>
            <person name="Stajich J.E."/>
            <person name="Spatafora J.W."/>
        </authorList>
    </citation>
    <scope>NUCLEOTIDE SEQUENCE [LARGE SCALE GENOMIC DNA]</scope>
    <source>
        <strain evidence="2">S191</strain>
    </source>
</reference>
<dbReference type="Proteomes" id="UP000673691">
    <property type="component" value="Unassembled WGS sequence"/>
</dbReference>
<name>A0A8H7ZT98_9FUNG</name>
<accession>A0A8H7ZT98</accession>
<gene>
    <name evidence="2" type="ORF">BJ554DRAFT_548</name>
</gene>
<protein>
    <submittedName>
        <fullName evidence="2">Uncharacterized protein</fullName>
    </submittedName>
</protein>